<reference evidence="3" key="1">
    <citation type="journal article" date="2014" name="Science">
        <title>The coffee genome provides insight into the convergent evolution of caffeine biosynthesis.</title>
        <authorList>
            <person name="Denoeud F."/>
            <person name="Carretero-Paulet L."/>
            <person name="Dereeper A."/>
            <person name="Droc G."/>
            <person name="Guyot R."/>
            <person name="Pietrella M."/>
            <person name="Zheng C."/>
            <person name="Alberti A."/>
            <person name="Anthony F."/>
            <person name="Aprea G."/>
            <person name="Aury J.M."/>
            <person name="Bento P."/>
            <person name="Bernard M."/>
            <person name="Bocs S."/>
            <person name="Campa C."/>
            <person name="Cenci A."/>
            <person name="Combes M.C."/>
            <person name="Crouzillat D."/>
            <person name="Da Silva C."/>
            <person name="Daddiego L."/>
            <person name="De Bellis F."/>
            <person name="Dussert S."/>
            <person name="Garsmeur O."/>
            <person name="Gayraud T."/>
            <person name="Guignon V."/>
            <person name="Jahn K."/>
            <person name="Jamilloux V."/>
            <person name="Joet T."/>
            <person name="Labadie K."/>
            <person name="Lan T."/>
            <person name="Leclercq J."/>
            <person name="Lepelley M."/>
            <person name="Leroy T."/>
            <person name="Li L.T."/>
            <person name="Librado P."/>
            <person name="Lopez L."/>
            <person name="Munoz A."/>
            <person name="Noel B."/>
            <person name="Pallavicini A."/>
            <person name="Perrotta G."/>
            <person name="Poncet V."/>
            <person name="Pot D."/>
            <person name="Priyono X."/>
            <person name="Rigoreau M."/>
            <person name="Rouard M."/>
            <person name="Rozas J."/>
            <person name="Tranchant-Dubreuil C."/>
            <person name="VanBuren R."/>
            <person name="Zhang Q."/>
            <person name="Andrade A.C."/>
            <person name="Argout X."/>
            <person name="Bertrand B."/>
            <person name="de Kochko A."/>
            <person name="Graziosi G."/>
            <person name="Henry R.J."/>
            <person name="Jayarama X."/>
            <person name="Ming R."/>
            <person name="Nagai C."/>
            <person name="Rounsley S."/>
            <person name="Sankoff D."/>
            <person name="Giuliano G."/>
            <person name="Albert V.A."/>
            <person name="Wincker P."/>
            <person name="Lashermes P."/>
        </authorList>
    </citation>
    <scope>NUCLEOTIDE SEQUENCE [LARGE SCALE GENOMIC DNA]</scope>
    <source>
        <strain evidence="3">cv. DH200-94</strain>
    </source>
</reference>
<protein>
    <submittedName>
        <fullName evidence="2">Uncharacterized protein</fullName>
    </submittedName>
</protein>
<evidence type="ECO:0000313" key="3">
    <source>
        <dbReference type="Proteomes" id="UP000295252"/>
    </source>
</evidence>
<dbReference type="Proteomes" id="UP000295252">
    <property type="component" value="Chromosome IV"/>
</dbReference>
<dbReference type="InParanoid" id="A0A068TVY3"/>
<dbReference type="AlphaFoldDB" id="A0A068TVY3"/>
<keyword evidence="1" id="KW-0472">Membrane</keyword>
<organism evidence="2 3">
    <name type="scientific">Coffea canephora</name>
    <name type="common">Robusta coffee</name>
    <dbReference type="NCBI Taxonomy" id="49390"/>
    <lineage>
        <taxon>Eukaryota</taxon>
        <taxon>Viridiplantae</taxon>
        <taxon>Streptophyta</taxon>
        <taxon>Embryophyta</taxon>
        <taxon>Tracheophyta</taxon>
        <taxon>Spermatophyta</taxon>
        <taxon>Magnoliopsida</taxon>
        <taxon>eudicotyledons</taxon>
        <taxon>Gunneridae</taxon>
        <taxon>Pentapetalae</taxon>
        <taxon>asterids</taxon>
        <taxon>lamiids</taxon>
        <taxon>Gentianales</taxon>
        <taxon>Rubiaceae</taxon>
        <taxon>Ixoroideae</taxon>
        <taxon>Gardenieae complex</taxon>
        <taxon>Bertiereae - Coffeeae clade</taxon>
        <taxon>Coffeeae</taxon>
        <taxon>Coffea</taxon>
    </lineage>
</organism>
<name>A0A068TVY3_COFCA</name>
<keyword evidence="1" id="KW-1133">Transmembrane helix</keyword>
<proteinExistence type="predicted"/>
<evidence type="ECO:0000256" key="1">
    <source>
        <dbReference type="SAM" id="Phobius"/>
    </source>
</evidence>
<feature type="transmembrane region" description="Helical" evidence="1">
    <location>
        <begin position="12"/>
        <end position="29"/>
    </location>
</feature>
<dbReference type="Gramene" id="CDO99508">
    <property type="protein sequence ID" value="CDO99508"/>
    <property type="gene ID" value="GSCOC_T00029113001"/>
</dbReference>
<keyword evidence="1" id="KW-0812">Transmembrane</keyword>
<accession>A0A068TVY3</accession>
<keyword evidence="3" id="KW-1185">Reference proteome</keyword>
<sequence>MGGERKNRCVKYASPHILFVFLFLLLPIPVPHQKHTHNTHNPIICSLLLSLSLSLSLSIPNKVSAAVGTKTESCSSQKVHRFSQILQPPAPDDASITNSYLIAYHCSLSAGRHFFQTFNSFPSTA</sequence>
<dbReference type="EMBL" id="HG739088">
    <property type="protein sequence ID" value="CDO99508.1"/>
    <property type="molecule type" value="Genomic_DNA"/>
</dbReference>
<evidence type="ECO:0000313" key="2">
    <source>
        <dbReference type="EMBL" id="CDO99508.1"/>
    </source>
</evidence>
<gene>
    <name evidence="2" type="ORF">GSCOC_T00029113001</name>
</gene>